<reference evidence="2" key="1">
    <citation type="submission" date="2014-11" db="EMBL/GenBank/DDBJ databases">
        <authorList>
            <person name="Amaro Gonzalez C."/>
        </authorList>
    </citation>
    <scope>NUCLEOTIDE SEQUENCE</scope>
</reference>
<name>A0A0E9QZQ4_ANGAN</name>
<proteinExistence type="predicted"/>
<organism evidence="2">
    <name type="scientific">Anguilla anguilla</name>
    <name type="common">European freshwater eel</name>
    <name type="synonym">Muraena anguilla</name>
    <dbReference type="NCBI Taxonomy" id="7936"/>
    <lineage>
        <taxon>Eukaryota</taxon>
        <taxon>Metazoa</taxon>
        <taxon>Chordata</taxon>
        <taxon>Craniata</taxon>
        <taxon>Vertebrata</taxon>
        <taxon>Euteleostomi</taxon>
        <taxon>Actinopterygii</taxon>
        <taxon>Neopterygii</taxon>
        <taxon>Teleostei</taxon>
        <taxon>Anguilliformes</taxon>
        <taxon>Anguillidae</taxon>
        <taxon>Anguilla</taxon>
    </lineage>
</organism>
<reference evidence="2" key="2">
    <citation type="journal article" date="2015" name="Fish Shellfish Immunol.">
        <title>Early steps in the European eel (Anguilla anguilla)-Vibrio vulnificus interaction in the gills: Role of the RtxA13 toxin.</title>
        <authorList>
            <person name="Callol A."/>
            <person name="Pajuelo D."/>
            <person name="Ebbesson L."/>
            <person name="Teles M."/>
            <person name="MacKenzie S."/>
            <person name="Amaro C."/>
        </authorList>
    </citation>
    <scope>NUCLEOTIDE SEQUENCE</scope>
</reference>
<evidence type="ECO:0000313" key="2">
    <source>
        <dbReference type="EMBL" id="JAH22319.1"/>
    </source>
</evidence>
<dbReference type="EMBL" id="GBXM01086258">
    <property type="protein sequence ID" value="JAH22319.1"/>
    <property type="molecule type" value="Transcribed_RNA"/>
</dbReference>
<dbReference type="AlphaFoldDB" id="A0A0E9QZQ4"/>
<sequence length="20" mass="2298">MGSRWHQDPEQPSFALLAVQ</sequence>
<protein>
    <submittedName>
        <fullName evidence="2">Uncharacterized protein</fullName>
    </submittedName>
</protein>
<evidence type="ECO:0000256" key="1">
    <source>
        <dbReference type="SAM" id="MobiDB-lite"/>
    </source>
</evidence>
<feature type="region of interest" description="Disordered" evidence="1">
    <location>
        <begin position="1"/>
        <end position="20"/>
    </location>
</feature>
<accession>A0A0E9QZQ4</accession>